<name>A0A8J3Z4U6_9ACTN</name>
<keyword evidence="2" id="KW-1185">Reference proteome</keyword>
<proteinExistence type="predicted"/>
<dbReference type="PROSITE" id="PS51257">
    <property type="entry name" value="PROKAR_LIPOPROTEIN"/>
    <property type="match status" value="1"/>
</dbReference>
<dbReference type="Proteomes" id="UP000612585">
    <property type="component" value="Unassembled WGS sequence"/>
</dbReference>
<evidence type="ECO:0000313" key="1">
    <source>
        <dbReference type="EMBL" id="GIJ56837.1"/>
    </source>
</evidence>
<gene>
    <name evidence="1" type="ORF">Vau01_043530</name>
</gene>
<protein>
    <submittedName>
        <fullName evidence="1">Uncharacterized protein</fullName>
    </submittedName>
</protein>
<organism evidence="1 2">
    <name type="scientific">Virgisporangium aurantiacum</name>
    <dbReference type="NCBI Taxonomy" id="175570"/>
    <lineage>
        <taxon>Bacteria</taxon>
        <taxon>Bacillati</taxon>
        <taxon>Actinomycetota</taxon>
        <taxon>Actinomycetes</taxon>
        <taxon>Micromonosporales</taxon>
        <taxon>Micromonosporaceae</taxon>
        <taxon>Virgisporangium</taxon>
    </lineage>
</organism>
<dbReference type="RefSeq" id="WP_203995762.1">
    <property type="nucleotide sequence ID" value="NZ_BOPG01000027.1"/>
</dbReference>
<accession>A0A8J3Z4U6</accession>
<dbReference type="EMBL" id="BOPG01000027">
    <property type="protein sequence ID" value="GIJ56837.1"/>
    <property type="molecule type" value="Genomic_DNA"/>
</dbReference>
<comment type="caution">
    <text evidence="1">The sequence shown here is derived from an EMBL/GenBank/DDBJ whole genome shotgun (WGS) entry which is preliminary data.</text>
</comment>
<dbReference type="AlphaFoldDB" id="A0A8J3Z4U6"/>
<evidence type="ECO:0000313" key="2">
    <source>
        <dbReference type="Proteomes" id="UP000612585"/>
    </source>
</evidence>
<reference evidence="1" key="1">
    <citation type="submission" date="2021-01" db="EMBL/GenBank/DDBJ databases">
        <title>Whole genome shotgun sequence of Virgisporangium aurantiacum NBRC 16421.</title>
        <authorList>
            <person name="Komaki H."/>
            <person name="Tamura T."/>
        </authorList>
    </citation>
    <scope>NUCLEOTIDE SEQUENCE</scope>
    <source>
        <strain evidence="1">NBRC 16421</strain>
    </source>
</reference>
<sequence length="67" mass="7395">MLKRLEKLGDRMLSRFVPTTTAAASCPCGAYPYTGPCNYYPNCGGALYRECYCANSGRTIRCGPCHY</sequence>